<name>A0A6J4P5E6_9BACT</name>
<keyword evidence="1" id="KW-0456">Lyase</keyword>
<sequence>MNWWARAIRCAAAITDSARRLNIKVKTGLHTGECDVVGEKYSGFAVALAQKIAEECDLGEILASQTVKDLVAGSGIVFEEHGVKSFADAHGEWRLFSVKK</sequence>
<dbReference type="SUPFAM" id="SSF55073">
    <property type="entry name" value="Nucleotide cyclase"/>
    <property type="match status" value="1"/>
</dbReference>
<reference evidence="1" key="1">
    <citation type="submission" date="2020-02" db="EMBL/GenBank/DDBJ databases">
        <authorList>
            <person name="Meier V. D."/>
        </authorList>
    </citation>
    <scope>NUCLEOTIDE SEQUENCE</scope>
    <source>
        <strain evidence="1">AVDCRST_MAG74</strain>
    </source>
</reference>
<proteinExistence type="predicted"/>
<accession>A0A6J4P5E6</accession>
<dbReference type="GO" id="GO:0004016">
    <property type="term" value="F:adenylate cyclase activity"/>
    <property type="evidence" value="ECO:0007669"/>
    <property type="project" value="UniProtKB-EC"/>
</dbReference>
<evidence type="ECO:0000313" key="1">
    <source>
        <dbReference type="EMBL" id="CAA9400610.1"/>
    </source>
</evidence>
<organism evidence="1">
    <name type="scientific">uncultured Pyrinomonadaceae bacterium</name>
    <dbReference type="NCBI Taxonomy" id="2283094"/>
    <lineage>
        <taxon>Bacteria</taxon>
        <taxon>Pseudomonadati</taxon>
        <taxon>Acidobacteriota</taxon>
        <taxon>Blastocatellia</taxon>
        <taxon>Blastocatellales</taxon>
        <taxon>Pyrinomonadaceae</taxon>
        <taxon>environmental samples</taxon>
    </lineage>
</organism>
<gene>
    <name evidence="1" type="ORF">AVDCRST_MAG74-1556</name>
</gene>
<dbReference type="InterPro" id="IPR029787">
    <property type="entry name" value="Nucleotide_cyclase"/>
</dbReference>
<dbReference type="EMBL" id="CADCUR010000133">
    <property type="protein sequence ID" value="CAA9400610.1"/>
    <property type="molecule type" value="Genomic_DNA"/>
</dbReference>
<dbReference type="AlphaFoldDB" id="A0A6J4P5E6"/>
<protein>
    <submittedName>
        <fullName evidence="1">Adenylate cyclase</fullName>
        <ecNumber evidence="1">4.6.1.1</ecNumber>
    </submittedName>
</protein>
<dbReference type="Gene3D" id="3.30.70.1230">
    <property type="entry name" value="Nucleotide cyclase"/>
    <property type="match status" value="1"/>
</dbReference>
<dbReference type="EC" id="4.6.1.1" evidence="1"/>